<dbReference type="EMBL" id="KV921366">
    <property type="protein sequence ID" value="ORE17055.1"/>
    <property type="molecule type" value="Genomic_DNA"/>
</dbReference>
<proteinExistence type="predicted"/>
<dbReference type="Proteomes" id="UP000242381">
    <property type="component" value="Unassembled WGS sequence"/>
</dbReference>
<dbReference type="AlphaFoldDB" id="A0A1X0RYC1"/>
<sequence>MYYILHELLITCVEYRQILRQVSEEFSILRADARNFGLFIVSKWIENGFSMNIILKISSLRDIFVATDCSASEVVDKKTVKEKTTKFSNAEYKMRSGFEWARKVELKNREAADMQQVYSEIPVVNSVNSSELLKYLRVIGGNRKKIFDFMKGYRHRETKAYLVQNRQVADNHMCDLVLGQTSAGALYTLAHRTNSKKRKKVKNTSKKASGIVAKEVKRTVIAYGDANLTGTKAGHTSIPVKKVQRALAQRALVILVDEFRTSVACSKCHRRLENKYERQKLVCNHKKKKVRLQGEKNATLRCLDDNKRIVGRTSECPQREPNSYPPVIYQLKHCQLYLAANDRDIVWQRDINAALNIRSILMTYVVKL</sequence>
<reference evidence="1 2" key="1">
    <citation type="journal article" date="2016" name="Proc. Natl. Acad. Sci. U.S.A.">
        <title>Lipid metabolic changes in an early divergent fungus govern the establishment of a mutualistic symbiosis with endobacteria.</title>
        <authorList>
            <person name="Lastovetsky O.A."/>
            <person name="Gaspar M.L."/>
            <person name="Mondo S.J."/>
            <person name="LaButti K.M."/>
            <person name="Sandor L."/>
            <person name="Grigoriev I.V."/>
            <person name="Henry S.A."/>
            <person name="Pawlowska T.E."/>
        </authorList>
    </citation>
    <scope>NUCLEOTIDE SEQUENCE [LARGE SCALE GENOMIC DNA]</scope>
    <source>
        <strain evidence="1 2">ATCC 11559</strain>
    </source>
</reference>
<organism evidence="1 2">
    <name type="scientific">Rhizopus microsporus</name>
    <dbReference type="NCBI Taxonomy" id="58291"/>
    <lineage>
        <taxon>Eukaryota</taxon>
        <taxon>Fungi</taxon>
        <taxon>Fungi incertae sedis</taxon>
        <taxon>Mucoromycota</taxon>
        <taxon>Mucoromycotina</taxon>
        <taxon>Mucoromycetes</taxon>
        <taxon>Mucorales</taxon>
        <taxon>Mucorineae</taxon>
        <taxon>Rhizopodaceae</taxon>
        <taxon>Rhizopus</taxon>
    </lineage>
</organism>
<gene>
    <name evidence="1" type="ORF">BCV71DRAFT_236124</name>
</gene>
<accession>A0A1X0RYC1</accession>
<evidence type="ECO:0000313" key="2">
    <source>
        <dbReference type="Proteomes" id="UP000242381"/>
    </source>
</evidence>
<name>A0A1X0RYC1_RHIZD</name>
<protein>
    <submittedName>
        <fullName evidence="1">Uncharacterized protein</fullName>
    </submittedName>
</protein>
<dbReference type="VEuPathDB" id="FungiDB:BCV72DRAFT_329154"/>
<evidence type="ECO:0000313" key="1">
    <source>
        <dbReference type="EMBL" id="ORE17055.1"/>
    </source>
</evidence>